<sequence>MEVKRTSRFADGTPLLRRFTPFSSLDKKLVPAVIFYNGLLDGSDPVHRLLLVDIHSTMQATALCMLVSSRSSASSSLFLIRLTKFATATTAHRVPTTWNIFNQFYGAAFVYPLYLLFESMSHGFDSLSPVDNSRVSAALLVSALLGSLLPFTFLFPAFIPCSVARKQRAIALYRFAPIVFTLLQWLGEHIPLETLFTGVPDSAPYVAAGLSYASLY</sequence>
<accession>A0A8H3NIJ8</accession>
<organism evidence="2 3">
    <name type="scientific">Aspergillus udagawae</name>
    <dbReference type="NCBI Taxonomy" id="91492"/>
    <lineage>
        <taxon>Eukaryota</taxon>
        <taxon>Fungi</taxon>
        <taxon>Dikarya</taxon>
        <taxon>Ascomycota</taxon>
        <taxon>Pezizomycotina</taxon>
        <taxon>Eurotiomycetes</taxon>
        <taxon>Eurotiomycetidae</taxon>
        <taxon>Eurotiales</taxon>
        <taxon>Aspergillaceae</taxon>
        <taxon>Aspergillus</taxon>
        <taxon>Aspergillus subgen. Fumigati</taxon>
    </lineage>
</organism>
<dbReference type="AlphaFoldDB" id="A0A8H3NIJ8"/>
<gene>
    <name evidence="2" type="ORF">IFM46972_03589</name>
</gene>
<feature type="transmembrane region" description="Helical" evidence="1">
    <location>
        <begin position="137"/>
        <end position="159"/>
    </location>
</feature>
<evidence type="ECO:0000313" key="3">
    <source>
        <dbReference type="Proteomes" id="UP000465221"/>
    </source>
</evidence>
<evidence type="ECO:0000256" key="1">
    <source>
        <dbReference type="SAM" id="Phobius"/>
    </source>
</evidence>
<evidence type="ECO:0000313" key="2">
    <source>
        <dbReference type="EMBL" id="GFF32558.1"/>
    </source>
</evidence>
<keyword evidence="1" id="KW-0812">Transmembrane</keyword>
<feature type="transmembrane region" description="Helical" evidence="1">
    <location>
        <begin position="100"/>
        <end position="117"/>
    </location>
</feature>
<reference evidence="2 3" key="1">
    <citation type="submission" date="2020-01" db="EMBL/GenBank/DDBJ databases">
        <title>Draft genome sequence of Aspergillus udagawae IFM 46972.</title>
        <authorList>
            <person name="Takahashi H."/>
            <person name="Yaguchi T."/>
        </authorList>
    </citation>
    <scope>NUCLEOTIDE SEQUENCE [LARGE SCALE GENOMIC DNA]</scope>
    <source>
        <strain evidence="2 3">IFM 46972</strain>
    </source>
</reference>
<keyword evidence="1" id="KW-1133">Transmembrane helix</keyword>
<comment type="caution">
    <text evidence="2">The sequence shown here is derived from an EMBL/GenBank/DDBJ whole genome shotgun (WGS) entry which is preliminary data.</text>
</comment>
<feature type="transmembrane region" description="Helical" evidence="1">
    <location>
        <begin position="171"/>
        <end position="187"/>
    </location>
</feature>
<dbReference type="Proteomes" id="UP000465221">
    <property type="component" value="Unassembled WGS sequence"/>
</dbReference>
<proteinExistence type="predicted"/>
<name>A0A8H3NIJ8_9EURO</name>
<protein>
    <submittedName>
        <fullName evidence="2">Uncharacterized protein</fullName>
    </submittedName>
</protein>
<dbReference type="EMBL" id="BLKC01000019">
    <property type="protein sequence ID" value="GFF32558.1"/>
    <property type="molecule type" value="Genomic_DNA"/>
</dbReference>
<keyword evidence="1" id="KW-0472">Membrane</keyword>